<accession>A0ABN7SIY7</accession>
<keyword evidence="3 7" id="KW-0812">Transmembrane</keyword>
<keyword evidence="11" id="KW-1185">Reference proteome</keyword>
<dbReference type="InterPro" id="IPR000500">
    <property type="entry name" value="Connexin"/>
</dbReference>
<keyword evidence="5 7" id="KW-0472">Membrane</keyword>
<protein>
    <submittedName>
        <fullName evidence="10">Oidioi.mRNA.OKI2018_I69.XSR.g14519.t1.cds</fullName>
    </submittedName>
</protein>
<dbReference type="Gene3D" id="1.20.1440.80">
    <property type="entry name" value="Gap junction channel protein cysteine-rich domain"/>
    <property type="match status" value="1"/>
</dbReference>
<evidence type="ECO:0000256" key="7">
    <source>
        <dbReference type="SAM" id="Phobius"/>
    </source>
</evidence>
<keyword evidence="2" id="KW-1003">Cell membrane</keyword>
<dbReference type="PANTHER" id="PTHR11984">
    <property type="entry name" value="CONNEXIN"/>
    <property type="match status" value="1"/>
</dbReference>
<evidence type="ECO:0000256" key="4">
    <source>
        <dbReference type="ARBA" id="ARBA00022989"/>
    </source>
</evidence>
<proteinExistence type="predicted"/>
<dbReference type="InterPro" id="IPR038359">
    <property type="entry name" value="Connexin_N_sf"/>
</dbReference>
<dbReference type="Proteomes" id="UP001158576">
    <property type="component" value="Chromosome XSR"/>
</dbReference>
<feature type="coiled-coil region" evidence="6">
    <location>
        <begin position="96"/>
        <end position="130"/>
    </location>
</feature>
<feature type="domain" description="Connexin cysteine-rich" evidence="9">
    <location>
        <begin position="236"/>
        <end position="317"/>
    </location>
</feature>
<evidence type="ECO:0000256" key="6">
    <source>
        <dbReference type="SAM" id="Coils"/>
    </source>
</evidence>
<evidence type="ECO:0000259" key="9">
    <source>
        <dbReference type="SMART" id="SM01089"/>
    </source>
</evidence>
<keyword evidence="4 7" id="KW-1133">Transmembrane helix</keyword>
<reference evidence="10 11" key="1">
    <citation type="submission" date="2021-04" db="EMBL/GenBank/DDBJ databases">
        <authorList>
            <person name="Bliznina A."/>
        </authorList>
    </citation>
    <scope>NUCLEOTIDE SEQUENCE [LARGE SCALE GENOMIC DNA]</scope>
</reference>
<dbReference type="EMBL" id="OU015569">
    <property type="protein sequence ID" value="CAG5096214.1"/>
    <property type="molecule type" value="Genomic_DNA"/>
</dbReference>
<dbReference type="Pfam" id="PF00029">
    <property type="entry name" value="Connexin"/>
    <property type="match status" value="2"/>
</dbReference>
<evidence type="ECO:0000259" key="8">
    <source>
        <dbReference type="SMART" id="SM00037"/>
    </source>
</evidence>
<feature type="domain" description="Connexin N-terminal" evidence="8">
    <location>
        <begin position="43"/>
        <end position="76"/>
    </location>
</feature>
<keyword evidence="6" id="KW-0175">Coiled coil</keyword>
<evidence type="ECO:0000313" key="11">
    <source>
        <dbReference type="Proteomes" id="UP001158576"/>
    </source>
</evidence>
<comment type="subcellular location">
    <subcellularLocation>
        <location evidence="1">Cell membrane</location>
        <topology evidence="1">Multi-pass membrane protein</topology>
    </subcellularLocation>
</comment>
<evidence type="ECO:0000256" key="3">
    <source>
        <dbReference type="ARBA" id="ARBA00022692"/>
    </source>
</evidence>
<feature type="transmembrane region" description="Helical" evidence="7">
    <location>
        <begin position="12"/>
        <end position="33"/>
    </location>
</feature>
<dbReference type="InterPro" id="IPR019570">
    <property type="entry name" value="Connexin_CCC"/>
</dbReference>
<evidence type="ECO:0000256" key="1">
    <source>
        <dbReference type="ARBA" id="ARBA00004651"/>
    </source>
</evidence>
<name>A0ABN7SIY7_OIKDI</name>
<dbReference type="PANTHER" id="PTHR11984:SF53">
    <property type="entry name" value="GAP JUNCTION PROTEIN"/>
    <property type="match status" value="1"/>
</dbReference>
<dbReference type="InterPro" id="IPR013092">
    <property type="entry name" value="Connexin_N"/>
</dbReference>
<dbReference type="SMART" id="SM01089">
    <property type="entry name" value="Connexin_CCC"/>
    <property type="match status" value="1"/>
</dbReference>
<evidence type="ECO:0000256" key="2">
    <source>
        <dbReference type="ARBA" id="ARBA00022475"/>
    </source>
</evidence>
<dbReference type="SMART" id="SM00037">
    <property type="entry name" value="CNX"/>
    <property type="match status" value="1"/>
</dbReference>
<organism evidence="10 11">
    <name type="scientific">Oikopleura dioica</name>
    <name type="common">Tunicate</name>
    <dbReference type="NCBI Taxonomy" id="34765"/>
    <lineage>
        <taxon>Eukaryota</taxon>
        <taxon>Metazoa</taxon>
        <taxon>Chordata</taxon>
        <taxon>Tunicata</taxon>
        <taxon>Appendicularia</taxon>
        <taxon>Copelata</taxon>
        <taxon>Oikopleuridae</taxon>
        <taxon>Oikopleura</taxon>
    </lineage>
</organism>
<evidence type="ECO:0000256" key="5">
    <source>
        <dbReference type="ARBA" id="ARBA00023136"/>
    </source>
</evidence>
<evidence type="ECO:0000313" key="10">
    <source>
        <dbReference type="EMBL" id="CAG5096214.1"/>
    </source>
</evidence>
<feature type="transmembrane region" description="Helical" evidence="7">
    <location>
        <begin position="295"/>
        <end position="319"/>
    </location>
</feature>
<sequence length="406" mass="47231">MVLNFGDLQRTVESLFLDSTTIGYIYVVVFFMLRVFPTVTFSSAFGDELKFFHCSSQEKGCQEVCHNEMVPFSLDRLMQMKLFLLTLPTVVWYVIQRNEREKMAKAKAYKKDLEDKDKEAEEVLNKDINDNTPLLGTPKTGEALLLTKSNFSIHSETKSTKNSSKSNAYMRITKDPNARSEYYHRERYVQRNEKKQWQEKRMNIQKGKLEESQTNARQQYQHNGQDFDDQKFFSVKDNGSLWMWSVLKVPMHYSCGRTRNSAVPEENDYHYPSFTTCQNKPVTCWSMRSTEKTIFLRYMVAMSIFSILLLIADFIKLAWKTYNVRVKPARQEKLALKYGKYEGSRLDLKAPVVETPATTTLGRNGDDTLSSRWAPNDRRRVNGKPAENENLVLNNNHINLSGRSAW</sequence>
<feature type="transmembrane region" description="Helical" evidence="7">
    <location>
        <begin position="77"/>
        <end position="95"/>
    </location>
</feature>
<gene>
    <name evidence="10" type="ORF">OKIOD_LOCUS6077</name>
</gene>